<proteinExistence type="predicted"/>
<name>A0AAD8CA75_BIOPF</name>
<evidence type="ECO:0000313" key="2">
    <source>
        <dbReference type="Proteomes" id="UP001233172"/>
    </source>
</evidence>
<accession>A0AAD8CA75</accession>
<dbReference type="AlphaFoldDB" id="A0AAD8CA75"/>
<evidence type="ECO:0000313" key="1">
    <source>
        <dbReference type="EMBL" id="KAK0069251.1"/>
    </source>
</evidence>
<feature type="non-terminal residue" evidence="1">
    <location>
        <position position="57"/>
    </location>
</feature>
<feature type="non-terminal residue" evidence="1">
    <location>
        <position position="1"/>
    </location>
</feature>
<dbReference type="Proteomes" id="UP001233172">
    <property type="component" value="Unassembled WGS sequence"/>
</dbReference>
<sequence>TFSRYVQVQSSQPVTVVLYVINSASDQASSTLILPDSIYTKSKLATSYIVHSAFPGR</sequence>
<gene>
    <name evidence="1" type="ORF">Bpfe_001433</name>
</gene>
<keyword evidence="2" id="KW-1185">Reference proteome</keyword>
<protein>
    <submittedName>
        <fullName evidence="1">Uncharacterized protein</fullName>
    </submittedName>
</protein>
<reference evidence="1" key="1">
    <citation type="journal article" date="2023" name="PLoS Negl. Trop. Dis.">
        <title>A genome sequence for Biomphalaria pfeifferi, the major vector snail for the human-infecting parasite Schistosoma mansoni.</title>
        <authorList>
            <person name="Bu L."/>
            <person name="Lu L."/>
            <person name="Laidemitt M.R."/>
            <person name="Zhang S.M."/>
            <person name="Mutuku M."/>
            <person name="Mkoji G."/>
            <person name="Steinauer M."/>
            <person name="Loker E.S."/>
        </authorList>
    </citation>
    <scope>NUCLEOTIDE SEQUENCE</scope>
    <source>
        <strain evidence="1">KasaAsao</strain>
    </source>
</reference>
<comment type="caution">
    <text evidence="1">The sequence shown here is derived from an EMBL/GenBank/DDBJ whole genome shotgun (WGS) entry which is preliminary data.</text>
</comment>
<organism evidence="1 2">
    <name type="scientific">Biomphalaria pfeifferi</name>
    <name type="common">Bloodfluke planorb</name>
    <name type="synonym">Freshwater snail</name>
    <dbReference type="NCBI Taxonomy" id="112525"/>
    <lineage>
        <taxon>Eukaryota</taxon>
        <taxon>Metazoa</taxon>
        <taxon>Spiralia</taxon>
        <taxon>Lophotrochozoa</taxon>
        <taxon>Mollusca</taxon>
        <taxon>Gastropoda</taxon>
        <taxon>Heterobranchia</taxon>
        <taxon>Euthyneura</taxon>
        <taxon>Panpulmonata</taxon>
        <taxon>Hygrophila</taxon>
        <taxon>Lymnaeoidea</taxon>
        <taxon>Planorbidae</taxon>
        <taxon>Biomphalaria</taxon>
    </lineage>
</organism>
<reference evidence="1" key="2">
    <citation type="submission" date="2023-04" db="EMBL/GenBank/DDBJ databases">
        <authorList>
            <person name="Bu L."/>
            <person name="Lu L."/>
            <person name="Laidemitt M.R."/>
            <person name="Zhang S.M."/>
            <person name="Mutuku M."/>
            <person name="Mkoji G."/>
            <person name="Steinauer M."/>
            <person name="Loker E.S."/>
        </authorList>
    </citation>
    <scope>NUCLEOTIDE SEQUENCE</scope>
    <source>
        <strain evidence="1">KasaAsao</strain>
        <tissue evidence="1">Whole Snail</tissue>
    </source>
</reference>
<dbReference type="EMBL" id="JASAOG010000003">
    <property type="protein sequence ID" value="KAK0069251.1"/>
    <property type="molecule type" value="Genomic_DNA"/>
</dbReference>